<evidence type="ECO:0000256" key="5">
    <source>
        <dbReference type="SAM" id="Phobius"/>
    </source>
</evidence>
<evidence type="ECO:0000256" key="2">
    <source>
        <dbReference type="ARBA" id="ARBA00022801"/>
    </source>
</evidence>
<dbReference type="InterPro" id="IPR002053">
    <property type="entry name" value="Glyco_hydro_25"/>
</dbReference>
<dbReference type="SMART" id="SM00641">
    <property type="entry name" value="Glyco_25"/>
    <property type="match status" value="1"/>
</dbReference>
<dbReference type="Pfam" id="PF01183">
    <property type="entry name" value="Glyco_hydro_25"/>
    <property type="match status" value="1"/>
</dbReference>
<keyword evidence="5" id="KW-0472">Membrane</keyword>
<dbReference type="InterPro" id="IPR018077">
    <property type="entry name" value="Glyco_hydro_fam25_subgr"/>
</dbReference>
<feature type="transmembrane region" description="Helical" evidence="5">
    <location>
        <begin position="34"/>
        <end position="55"/>
    </location>
</feature>
<proteinExistence type="inferred from homology"/>
<dbReference type="GO" id="GO:0009253">
    <property type="term" value="P:peptidoglycan catabolic process"/>
    <property type="evidence" value="ECO:0007669"/>
    <property type="project" value="InterPro"/>
</dbReference>
<keyword evidence="7" id="KW-1185">Reference proteome</keyword>
<comment type="caution">
    <text evidence="6">The sequence shown here is derived from an EMBL/GenBank/DDBJ whole genome shotgun (WGS) entry which is preliminary data.</text>
</comment>
<sequence length="258" mass="28370">MTGTPQQDTPGAQGASPLGPEASSASRRRTRRRWLTALVAVLVIAALLAAVWYLWAPHHRPTLREGEVYGIDVSHHQGPVDWAAVADDDVAFAYLKASEGTALVDPRFAEHWIAADDAGIDRGAYHFFTLCTPGAEQAEHFLRTAPPQDGALPPAVDLELVGNCSARPPLDDVLAELDAFLAVVEDAWGTDTLLYVGEDWEGEYPVLDRSDRPRWLVSFLGRPDHDWTVWQVSWWGAVDGISGDVDIDVARLDDLRDR</sequence>
<organism evidence="6 7">
    <name type="scientific">Sanguibacter suaedae</name>
    <dbReference type="NCBI Taxonomy" id="2795737"/>
    <lineage>
        <taxon>Bacteria</taxon>
        <taxon>Bacillati</taxon>
        <taxon>Actinomycetota</taxon>
        <taxon>Actinomycetes</taxon>
        <taxon>Micrococcales</taxon>
        <taxon>Sanguibacteraceae</taxon>
        <taxon>Sanguibacter</taxon>
    </lineage>
</organism>
<keyword evidence="3" id="KW-0326">Glycosidase</keyword>
<dbReference type="Gene3D" id="3.20.20.80">
    <property type="entry name" value="Glycosidases"/>
    <property type="match status" value="1"/>
</dbReference>
<feature type="region of interest" description="Disordered" evidence="4">
    <location>
        <begin position="1"/>
        <end position="26"/>
    </location>
</feature>
<dbReference type="SUPFAM" id="SSF51445">
    <property type="entry name" value="(Trans)glycosidases"/>
    <property type="match status" value="1"/>
</dbReference>
<dbReference type="Proteomes" id="UP000602087">
    <property type="component" value="Unassembled WGS sequence"/>
</dbReference>
<evidence type="ECO:0000313" key="6">
    <source>
        <dbReference type="EMBL" id="MBI9113803.1"/>
    </source>
</evidence>
<evidence type="ECO:0000313" key="7">
    <source>
        <dbReference type="Proteomes" id="UP000602087"/>
    </source>
</evidence>
<dbReference type="GO" id="GO:0016998">
    <property type="term" value="P:cell wall macromolecule catabolic process"/>
    <property type="evidence" value="ECO:0007669"/>
    <property type="project" value="InterPro"/>
</dbReference>
<dbReference type="InterPro" id="IPR017853">
    <property type="entry name" value="GH"/>
</dbReference>
<evidence type="ECO:0000256" key="4">
    <source>
        <dbReference type="SAM" id="MobiDB-lite"/>
    </source>
</evidence>
<comment type="similarity">
    <text evidence="1">Belongs to the glycosyl hydrolase 25 family.</text>
</comment>
<dbReference type="PROSITE" id="PS51904">
    <property type="entry name" value="GLYCOSYL_HYDROL_F25_2"/>
    <property type="match status" value="1"/>
</dbReference>
<gene>
    <name evidence="6" type="ORF">JAV76_02090</name>
</gene>
<dbReference type="AlphaFoldDB" id="A0A934M8P4"/>
<keyword evidence="5" id="KW-1133">Transmembrane helix</keyword>
<dbReference type="PANTHER" id="PTHR34135">
    <property type="entry name" value="LYSOZYME"/>
    <property type="match status" value="1"/>
</dbReference>
<dbReference type="GO" id="GO:0016052">
    <property type="term" value="P:carbohydrate catabolic process"/>
    <property type="evidence" value="ECO:0007669"/>
    <property type="project" value="TreeGrafter"/>
</dbReference>
<evidence type="ECO:0000256" key="3">
    <source>
        <dbReference type="ARBA" id="ARBA00023295"/>
    </source>
</evidence>
<protein>
    <submittedName>
        <fullName evidence="6">Lysozyme M1 (1,4-beta-N-acetylmuramidase)</fullName>
    </submittedName>
</protein>
<dbReference type="PANTHER" id="PTHR34135:SF2">
    <property type="entry name" value="LYSOZYME"/>
    <property type="match status" value="1"/>
</dbReference>
<feature type="compositionally biased region" description="Polar residues" evidence="4">
    <location>
        <begin position="1"/>
        <end position="10"/>
    </location>
</feature>
<accession>A0A934M8P4</accession>
<dbReference type="EMBL" id="JAEINH010000001">
    <property type="protein sequence ID" value="MBI9113803.1"/>
    <property type="molecule type" value="Genomic_DNA"/>
</dbReference>
<dbReference type="GO" id="GO:0003796">
    <property type="term" value="F:lysozyme activity"/>
    <property type="evidence" value="ECO:0007669"/>
    <property type="project" value="InterPro"/>
</dbReference>
<name>A0A934M8P4_9MICO</name>
<evidence type="ECO:0000256" key="1">
    <source>
        <dbReference type="ARBA" id="ARBA00010646"/>
    </source>
</evidence>
<dbReference type="RefSeq" id="WP_198732348.1">
    <property type="nucleotide sequence ID" value="NZ_JAEINH010000001.1"/>
</dbReference>
<keyword evidence="5" id="KW-0812">Transmembrane</keyword>
<reference evidence="6" key="1">
    <citation type="submission" date="2020-12" db="EMBL/GenBank/DDBJ databases">
        <title>Sanguibacter suaedae sp. nov., isolated from Suaeda aralocaspica.</title>
        <authorList>
            <person name="Ma Q."/>
        </authorList>
    </citation>
    <scope>NUCLEOTIDE SEQUENCE</scope>
    <source>
        <strain evidence="6">YZGR15</strain>
    </source>
</reference>
<keyword evidence="2" id="KW-0378">Hydrolase</keyword>